<protein>
    <recommendedName>
        <fullName evidence="3">Lipoprotein</fullName>
    </recommendedName>
</protein>
<evidence type="ECO:0000313" key="1">
    <source>
        <dbReference type="EMBL" id="KFA91092.1"/>
    </source>
</evidence>
<dbReference type="Proteomes" id="UP000028547">
    <property type="component" value="Unassembled WGS sequence"/>
</dbReference>
<dbReference type="AlphaFoldDB" id="A0A084SRK7"/>
<gene>
    <name evidence="1" type="ORF">Q664_24265</name>
</gene>
<dbReference type="EMBL" id="JPMI01000162">
    <property type="protein sequence ID" value="KFA91092.1"/>
    <property type="molecule type" value="Genomic_DNA"/>
</dbReference>
<sequence length="174" mass="18752">MARCLPCLLGAALLTGCGPQGRCEGTVGGTPIQGELDGDSMLSIVPTAFHPEHETAWVRAARLQLFYGDNALRLIAEVKLPAEQDMTDIPLGLSEDEWSQRRPQDGAVSLWKLQTPADAPPLSGGTFSVRFADANHLEGKFDARFEDGSRLECTYDIRGQNQVPGDDPTYGGPP</sequence>
<organism evidence="1 2">
    <name type="scientific">Archangium violaceum Cb vi76</name>
    <dbReference type="NCBI Taxonomy" id="1406225"/>
    <lineage>
        <taxon>Bacteria</taxon>
        <taxon>Pseudomonadati</taxon>
        <taxon>Myxococcota</taxon>
        <taxon>Myxococcia</taxon>
        <taxon>Myxococcales</taxon>
        <taxon>Cystobacterineae</taxon>
        <taxon>Archangiaceae</taxon>
        <taxon>Archangium</taxon>
    </lineage>
</organism>
<comment type="caution">
    <text evidence="1">The sequence shown here is derived from an EMBL/GenBank/DDBJ whole genome shotgun (WGS) entry which is preliminary data.</text>
</comment>
<dbReference type="RefSeq" id="WP_043399933.1">
    <property type="nucleotide sequence ID" value="NZ_JPMI01000162.1"/>
</dbReference>
<evidence type="ECO:0000313" key="2">
    <source>
        <dbReference type="Proteomes" id="UP000028547"/>
    </source>
</evidence>
<name>A0A084SRK7_9BACT</name>
<accession>A0A084SRK7</accession>
<evidence type="ECO:0008006" key="3">
    <source>
        <dbReference type="Google" id="ProtNLM"/>
    </source>
</evidence>
<reference evidence="1 2" key="1">
    <citation type="submission" date="2014-07" db="EMBL/GenBank/DDBJ databases">
        <title>Draft Genome Sequence of Gephyronic Acid Producer, Cystobacter violaceus Strain Cb vi76.</title>
        <authorList>
            <person name="Stevens D.C."/>
            <person name="Young J."/>
            <person name="Carmichael R."/>
            <person name="Tan J."/>
            <person name="Taylor R.E."/>
        </authorList>
    </citation>
    <scope>NUCLEOTIDE SEQUENCE [LARGE SCALE GENOMIC DNA]</scope>
    <source>
        <strain evidence="1 2">Cb vi76</strain>
    </source>
</reference>
<dbReference type="PROSITE" id="PS51257">
    <property type="entry name" value="PROKAR_LIPOPROTEIN"/>
    <property type="match status" value="1"/>
</dbReference>
<proteinExistence type="predicted"/>